<accession>A0A377FYY0</accession>
<dbReference type="AlphaFoldDB" id="A0A377FYY0"/>
<dbReference type="STRING" id="1397694.GCA_000702585_00383"/>
<evidence type="ECO:0000313" key="2">
    <source>
        <dbReference type="EMBL" id="STO09523.1"/>
    </source>
</evidence>
<keyword evidence="1" id="KW-0812">Transmembrane</keyword>
<evidence type="ECO:0000256" key="1">
    <source>
        <dbReference type="SAM" id="Phobius"/>
    </source>
</evidence>
<keyword evidence="1" id="KW-0472">Membrane</keyword>
<dbReference type="Proteomes" id="UP000254060">
    <property type="component" value="Unassembled WGS sequence"/>
</dbReference>
<dbReference type="OrthoDB" id="2357458at2"/>
<sequence length="72" mass="8453">MELIFGLPLLLLILFFAFLYFNIKGLSDMWKDYNRTKSMIPLGFFVVGILGIFTGIWTWLVILIYYAIRPKS</sequence>
<evidence type="ECO:0000313" key="3">
    <source>
        <dbReference type="Proteomes" id="UP000254060"/>
    </source>
</evidence>
<reference evidence="2 3" key="1">
    <citation type="submission" date="2018-06" db="EMBL/GenBank/DDBJ databases">
        <authorList>
            <consortium name="Pathogen Informatics"/>
            <person name="Doyle S."/>
        </authorList>
    </citation>
    <scope>NUCLEOTIDE SEQUENCE [LARGE SCALE GENOMIC DNA]</scope>
    <source>
        <strain evidence="2 3">NCTC13163</strain>
    </source>
</reference>
<keyword evidence="1" id="KW-1133">Transmembrane helix</keyword>
<feature type="transmembrane region" description="Helical" evidence="1">
    <location>
        <begin position="6"/>
        <end position="23"/>
    </location>
</feature>
<proteinExistence type="predicted"/>
<feature type="transmembrane region" description="Helical" evidence="1">
    <location>
        <begin position="44"/>
        <end position="68"/>
    </location>
</feature>
<name>A0A377FYY0_9BACL</name>
<protein>
    <submittedName>
        <fullName evidence="2">Uncharacterized protein</fullName>
    </submittedName>
</protein>
<dbReference type="RefSeq" id="WP_024370975.1">
    <property type="nucleotide sequence ID" value="NZ_UGGP01000001.1"/>
</dbReference>
<dbReference type="EMBL" id="UGGP01000001">
    <property type="protein sequence ID" value="STO09523.1"/>
    <property type="molecule type" value="Genomic_DNA"/>
</dbReference>
<gene>
    <name evidence="2" type="ORF">NCTC13163_02961</name>
</gene>
<organism evidence="2 3">
    <name type="scientific">Exiguobacterium aurantiacum</name>
    <dbReference type="NCBI Taxonomy" id="33987"/>
    <lineage>
        <taxon>Bacteria</taxon>
        <taxon>Bacillati</taxon>
        <taxon>Bacillota</taxon>
        <taxon>Bacilli</taxon>
        <taxon>Bacillales</taxon>
        <taxon>Bacillales Family XII. Incertae Sedis</taxon>
        <taxon>Exiguobacterium</taxon>
    </lineage>
</organism>